<evidence type="ECO:0000256" key="1">
    <source>
        <dbReference type="ARBA" id="ARBA00006711"/>
    </source>
</evidence>
<dbReference type="EMBL" id="AYZB01000005">
    <property type="protein sequence ID" value="KRM23970.1"/>
    <property type="molecule type" value="Genomic_DNA"/>
</dbReference>
<evidence type="ECO:0000256" key="7">
    <source>
        <dbReference type="ARBA" id="ARBA00048552"/>
    </source>
</evidence>
<dbReference type="Gene3D" id="3.90.940.10">
    <property type="match status" value="1"/>
</dbReference>
<reference evidence="8 9" key="1">
    <citation type="journal article" date="2015" name="Genome Announc.">
        <title>Expanding the biotechnology potential of lactobacilli through comparative genomics of 213 strains and associated genera.</title>
        <authorList>
            <person name="Sun Z."/>
            <person name="Harris H.M."/>
            <person name="McCann A."/>
            <person name="Guo C."/>
            <person name="Argimon S."/>
            <person name="Zhang W."/>
            <person name="Yang X."/>
            <person name="Jeffery I.B."/>
            <person name="Cooney J.C."/>
            <person name="Kagawa T.F."/>
            <person name="Liu W."/>
            <person name="Song Y."/>
            <person name="Salvetti E."/>
            <person name="Wrobel A."/>
            <person name="Rasinkangas P."/>
            <person name="Parkhill J."/>
            <person name="Rea M.C."/>
            <person name="O'Sullivan O."/>
            <person name="Ritari J."/>
            <person name="Douillard F.P."/>
            <person name="Paul Ross R."/>
            <person name="Yang R."/>
            <person name="Briner A.E."/>
            <person name="Felis G.E."/>
            <person name="de Vos W.M."/>
            <person name="Barrangou R."/>
            <person name="Klaenhammer T.R."/>
            <person name="Caufield P.W."/>
            <person name="Cui Y."/>
            <person name="Zhang H."/>
            <person name="O'Toole P.W."/>
        </authorList>
    </citation>
    <scope>NUCLEOTIDE SEQUENCE [LARGE SCALE GENOMIC DNA]</scope>
    <source>
        <strain evidence="8 9">DSM 20719</strain>
    </source>
</reference>
<dbReference type="InterPro" id="IPR036161">
    <property type="entry name" value="RPB6/omega-like_sf"/>
</dbReference>
<comment type="similarity">
    <text evidence="1">Belongs to the RNA polymerase subunit omega family.</text>
</comment>
<keyword evidence="5" id="KW-0804">Transcription</keyword>
<dbReference type="Pfam" id="PF01192">
    <property type="entry name" value="RNA_pol_Rpb6"/>
    <property type="match status" value="1"/>
</dbReference>
<comment type="catalytic activity">
    <reaction evidence="7">
        <text>RNA(n) + a ribonucleoside 5'-triphosphate = RNA(n+1) + diphosphate</text>
        <dbReference type="Rhea" id="RHEA:21248"/>
        <dbReference type="Rhea" id="RHEA-COMP:14527"/>
        <dbReference type="Rhea" id="RHEA-COMP:17342"/>
        <dbReference type="ChEBI" id="CHEBI:33019"/>
        <dbReference type="ChEBI" id="CHEBI:61557"/>
        <dbReference type="ChEBI" id="CHEBI:140395"/>
        <dbReference type="EC" id="2.7.7.6"/>
    </reaction>
</comment>
<evidence type="ECO:0000256" key="2">
    <source>
        <dbReference type="ARBA" id="ARBA00012418"/>
    </source>
</evidence>
<evidence type="ECO:0000256" key="3">
    <source>
        <dbReference type="ARBA" id="ARBA00013725"/>
    </source>
</evidence>
<dbReference type="GO" id="GO:0000428">
    <property type="term" value="C:DNA-directed RNA polymerase complex"/>
    <property type="evidence" value="ECO:0007669"/>
    <property type="project" value="UniProtKB-KW"/>
</dbReference>
<evidence type="ECO:0000256" key="4">
    <source>
        <dbReference type="ARBA" id="ARBA00022478"/>
    </source>
</evidence>
<dbReference type="GO" id="GO:0003899">
    <property type="term" value="F:DNA-directed RNA polymerase activity"/>
    <property type="evidence" value="ECO:0007669"/>
    <property type="project" value="UniProtKB-EC"/>
</dbReference>
<evidence type="ECO:0000256" key="5">
    <source>
        <dbReference type="ARBA" id="ARBA00023163"/>
    </source>
</evidence>
<protein>
    <recommendedName>
        <fullName evidence="3">DNA-directed RNA polymerase subunit omega</fullName>
        <ecNumber evidence="2">2.7.7.6</ecNumber>
    </recommendedName>
    <alternativeName>
        <fullName evidence="6">Transcriptase subunit omega</fullName>
    </alternativeName>
</protein>
<dbReference type="EC" id="2.7.7.6" evidence="2"/>
<evidence type="ECO:0000313" key="8">
    <source>
        <dbReference type="EMBL" id="KRM23970.1"/>
    </source>
</evidence>
<dbReference type="GO" id="GO:0003677">
    <property type="term" value="F:DNA binding"/>
    <property type="evidence" value="ECO:0007669"/>
    <property type="project" value="InterPro"/>
</dbReference>
<organism evidence="8 9">
    <name type="scientific">Latilactobacillus graminis DSM 20719</name>
    <dbReference type="NCBI Taxonomy" id="1423752"/>
    <lineage>
        <taxon>Bacteria</taxon>
        <taxon>Bacillati</taxon>
        <taxon>Bacillota</taxon>
        <taxon>Bacilli</taxon>
        <taxon>Lactobacillales</taxon>
        <taxon>Lactobacillaceae</taxon>
        <taxon>Latilactobacillus</taxon>
    </lineage>
</organism>
<dbReference type="GO" id="GO:0006351">
    <property type="term" value="P:DNA-templated transcription"/>
    <property type="evidence" value="ECO:0007669"/>
    <property type="project" value="InterPro"/>
</dbReference>
<comment type="caution">
    <text evidence="8">The sequence shown here is derived from an EMBL/GenBank/DDBJ whole genome shotgun (WGS) entry which is preliminary data.</text>
</comment>
<evidence type="ECO:0000313" key="9">
    <source>
        <dbReference type="Proteomes" id="UP000050823"/>
    </source>
</evidence>
<dbReference type="Proteomes" id="UP000050823">
    <property type="component" value="Unassembled WGS sequence"/>
</dbReference>
<accession>A0AA89I1Z4</accession>
<dbReference type="SUPFAM" id="SSF63562">
    <property type="entry name" value="RPB6/omega subunit-like"/>
    <property type="match status" value="1"/>
</dbReference>
<name>A0AA89I1Z4_9LACO</name>
<gene>
    <name evidence="8" type="ORF">FC90_GL001211</name>
</gene>
<sequence length="66" mass="7193">MAVLASKRAHEIEAGDIKMLSEYKSPKTVGMAMEEIAAGNVIIDPDSLMLEKDAEKMDKLAQKDGE</sequence>
<keyword evidence="4" id="KW-0240">DNA-directed RNA polymerase</keyword>
<evidence type="ECO:0000256" key="6">
    <source>
        <dbReference type="ARBA" id="ARBA00029924"/>
    </source>
</evidence>
<proteinExistence type="inferred from homology"/>
<dbReference type="InterPro" id="IPR006110">
    <property type="entry name" value="Pol_omega/Rpo6/RPB6"/>
</dbReference>
<dbReference type="AlphaFoldDB" id="A0AA89I1Z4"/>